<dbReference type="AlphaFoldDB" id="A0A9N9I811"/>
<dbReference type="OrthoDB" id="2349207at2759"/>
<feature type="region of interest" description="Disordered" evidence="1">
    <location>
        <begin position="421"/>
        <end position="458"/>
    </location>
</feature>
<feature type="non-terminal residue" evidence="2">
    <location>
        <position position="458"/>
    </location>
</feature>
<protein>
    <submittedName>
        <fullName evidence="2">4674_t:CDS:1</fullName>
    </submittedName>
</protein>
<organism evidence="2 3">
    <name type="scientific">Dentiscutata erythropus</name>
    <dbReference type="NCBI Taxonomy" id="1348616"/>
    <lineage>
        <taxon>Eukaryota</taxon>
        <taxon>Fungi</taxon>
        <taxon>Fungi incertae sedis</taxon>
        <taxon>Mucoromycota</taxon>
        <taxon>Glomeromycotina</taxon>
        <taxon>Glomeromycetes</taxon>
        <taxon>Diversisporales</taxon>
        <taxon>Gigasporaceae</taxon>
        <taxon>Dentiscutata</taxon>
    </lineage>
</organism>
<keyword evidence="3" id="KW-1185">Reference proteome</keyword>
<name>A0A9N9I811_9GLOM</name>
<evidence type="ECO:0000313" key="3">
    <source>
        <dbReference type="Proteomes" id="UP000789405"/>
    </source>
</evidence>
<evidence type="ECO:0000313" key="2">
    <source>
        <dbReference type="EMBL" id="CAG8724515.1"/>
    </source>
</evidence>
<proteinExistence type="predicted"/>
<dbReference type="EMBL" id="CAJVPY010011123">
    <property type="protein sequence ID" value="CAG8724515.1"/>
    <property type="molecule type" value="Genomic_DNA"/>
</dbReference>
<feature type="compositionally biased region" description="Basic residues" evidence="1">
    <location>
        <begin position="439"/>
        <end position="458"/>
    </location>
</feature>
<accession>A0A9N9I811</accession>
<comment type="caution">
    <text evidence="2">The sequence shown here is derived from an EMBL/GenBank/DDBJ whole genome shotgun (WGS) entry which is preliminary data.</text>
</comment>
<sequence>MENFLLTFEPVATITVATALYKRVTQDVEKVKQLVPNEDSLRLEKLRSFGEGEVLEQRVITAVEDMASLLELNALNVDIESWIDDAENNLNMLKGNVAHAVANANTEDEKLLWQRLENDLKTVKLNKLPYNHPLCSGILDIESSPISDLPETLRDVFEKNTKLKFCMDNNEMLLQTCEEYIQEVSIRVEEPLLEAPDPPFGQWIENSEKLKNITKRLLETLYQVWISPKYKSYVLNQTAINEGSYVCEVLAPLFSIVLGDLLVKDETWRIWGDMASWPDTIQKGDSRIACRPDLMFIAYLNDQRIDLLNMETGRPNSPKRKQKKDHLKLARLAKNSIDFARTHLKQYIKKGILSNLLSIFSINVAGDDLRIYNMCMEYGILKNCLLTRATIPLHTVSADTVYPLIHSLLTLRKLSVYLENKSENSDNSDEKTAKTINPPKRRKSNLKLKSKKSSNFKK</sequence>
<gene>
    <name evidence="2" type="ORF">DERYTH_LOCUS14595</name>
</gene>
<dbReference type="Proteomes" id="UP000789405">
    <property type="component" value="Unassembled WGS sequence"/>
</dbReference>
<reference evidence="2" key="1">
    <citation type="submission" date="2021-06" db="EMBL/GenBank/DDBJ databases">
        <authorList>
            <person name="Kallberg Y."/>
            <person name="Tangrot J."/>
            <person name="Rosling A."/>
        </authorList>
    </citation>
    <scope>NUCLEOTIDE SEQUENCE</scope>
    <source>
        <strain evidence="2">MA453B</strain>
    </source>
</reference>
<evidence type="ECO:0000256" key="1">
    <source>
        <dbReference type="SAM" id="MobiDB-lite"/>
    </source>
</evidence>
<feature type="compositionally biased region" description="Basic and acidic residues" evidence="1">
    <location>
        <begin position="421"/>
        <end position="433"/>
    </location>
</feature>